<dbReference type="Pfam" id="PF25273">
    <property type="entry name" value="DUF7869"/>
    <property type="match status" value="1"/>
</dbReference>
<name>A0A0G4IEL0_9ALVE</name>
<evidence type="ECO:0000259" key="2">
    <source>
        <dbReference type="Pfam" id="PF25273"/>
    </source>
</evidence>
<reference evidence="3" key="1">
    <citation type="submission" date="2014-11" db="EMBL/GenBank/DDBJ databases">
        <authorList>
            <person name="Otto D Thomas"/>
            <person name="Naeem Raeece"/>
        </authorList>
    </citation>
    <scope>NUCLEOTIDE SEQUENCE</scope>
</reference>
<organism evidence="3">
    <name type="scientific">Chromera velia CCMP2878</name>
    <dbReference type="NCBI Taxonomy" id="1169474"/>
    <lineage>
        <taxon>Eukaryota</taxon>
        <taxon>Sar</taxon>
        <taxon>Alveolata</taxon>
        <taxon>Colpodellida</taxon>
        <taxon>Chromeraceae</taxon>
        <taxon>Chromera</taxon>
    </lineage>
</organism>
<dbReference type="EMBL" id="CDMZ01005892">
    <property type="protein sequence ID" value="CEM55592.1"/>
    <property type="molecule type" value="Genomic_DNA"/>
</dbReference>
<gene>
    <name evidence="3" type="ORF">Cvel_13669</name>
</gene>
<evidence type="ECO:0000256" key="1">
    <source>
        <dbReference type="SAM" id="MobiDB-lite"/>
    </source>
</evidence>
<accession>A0A0G4IEL0</accession>
<dbReference type="PhylomeDB" id="A0A0G4IEL0"/>
<sequence>MCLQVDNGYPEVGHGHDDQDGFHGTGANQLRDTDFFTIGEMVEVLKRAHRNHLGGVHFFVLTKQLDYKNWIQPHLAKNVDLKISTAHEFRFSPADASIRALDRFTANYPGQLSETAIVETKHLILGTHRQLKPVYGSCIDRPCSVPPIPFTSCIGAKVGNPSGRRLECPVTECSPKENGKDKEAKGVFEGGGPSSMGKAEAKGFGDEDREARQDGFERKEKQGSLRELRPRSEPKRVKGGPSSAAVDDQRLKDREYHLGPEREAVNALLAE</sequence>
<proteinExistence type="predicted"/>
<protein>
    <recommendedName>
        <fullName evidence="2">DUF7869 domain-containing protein</fullName>
    </recommendedName>
</protein>
<evidence type="ECO:0000313" key="3">
    <source>
        <dbReference type="EMBL" id="CEM55592.1"/>
    </source>
</evidence>
<feature type="compositionally biased region" description="Basic and acidic residues" evidence="1">
    <location>
        <begin position="174"/>
        <end position="186"/>
    </location>
</feature>
<dbReference type="AlphaFoldDB" id="A0A0G4IEL0"/>
<dbReference type="InterPro" id="IPR057191">
    <property type="entry name" value="DUF7869"/>
</dbReference>
<feature type="region of interest" description="Disordered" evidence="1">
    <location>
        <begin position="170"/>
        <end position="271"/>
    </location>
</feature>
<dbReference type="VEuPathDB" id="CryptoDB:Cvel_13669"/>
<feature type="compositionally biased region" description="Basic and acidic residues" evidence="1">
    <location>
        <begin position="199"/>
        <end position="236"/>
    </location>
</feature>
<feature type="domain" description="DUF7869" evidence="2">
    <location>
        <begin position="5"/>
        <end position="93"/>
    </location>
</feature>
<feature type="compositionally biased region" description="Basic and acidic residues" evidence="1">
    <location>
        <begin position="247"/>
        <end position="264"/>
    </location>
</feature>